<dbReference type="CDD" id="cd00093">
    <property type="entry name" value="HTH_XRE"/>
    <property type="match status" value="1"/>
</dbReference>
<feature type="region of interest" description="Disordered" evidence="1">
    <location>
        <begin position="138"/>
        <end position="178"/>
    </location>
</feature>
<dbReference type="Proteomes" id="UP000315252">
    <property type="component" value="Unassembled WGS sequence"/>
</dbReference>
<comment type="caution">
    <text evidence="3">The sequence shown here is derived from an EMBL/GenBank/DDBJ whole genome shotgun (WGS) entry which is preliminary data.</text>
</comment>
<evidence type="ECO:0000313" key="4">
    <source>
        <dbReference type="Proteomes" id="UP000315252"/>
    </source>
</evidence>
<dbReference type="Pfam" id="PF01381">
    <property type="entry name" value="HTH_3"/>
    <property type="match status" value="1"/>
</dbReference>
<dbReference type="AlphaFoldDB" id="A0A545TXF5"/>
<feature type="domain" description="HTH cro/C1-type" evidence="2">
    <location>
        <begin position="18"/>
        <end position="76"/>
    </location>
</feature>
<accession>A0A545TXF5</accession>
<reference evidence="3 4" key="1">
    <citation type="submission" date="2019-06" db="EMBL/GenBank/DDBJ databases">
        <title>Whole genome sequence for Rhodospirillaceae sp. R148.</title>
        <authorList>
            <person name="Wang G."/>
        </authorList>
    </citation>
    <scope>NUCLEOTIDE SEQUENCE [LARGE SCALE GENOMIC DNA]</scope>
    <source>
        <strain evidence="3 4">R148</strain>
    </source>
</reference>
<dbReference type="InterPro" id="IPR001387">
    <property type="entry name" value="Cro/C1-type_HTH"/>
</dbReference>
<dbReference type="RefSeq" id="WP_142895537.1">
    <property type="nucleotide sequence ID" value="NZ_ML660053.1"/>
</dbReference>
<evidence type="ECO:0000313" key="3">
    <source>
        <dbReference type="EMBL" id="TQV81906.1"/>
    </source>
</evidence>
<dbReference type="EMBL" id="VHSH01000002">
    <property type="protein sequence ID" value="TQV81906.1"/>
    <property type="molecule type" value="Genomic_DNA"/>
</dbReference>
<dbReference type="OrthoDB" id="9785138at2"/>
<name>A0A545TXF5_9PROT</name>
<sequence>MTDPDKTATPEPTLGQVLRRAREQKGMQRTRLSEFSGINVNSIARYELAGQDGGKYPPMQNAIKLCYLLDLDPRTIFDSMLFHSDFEADTGFTFRNYFWQQDFACFQVGEVPDGVVTSAVERRITDGLSQIADRLERLEAKMESGPDQKDPSRPSQATRKAVGAASKTTPLKERKESS</sequence>
<dbReference type="PROSITE" id="PS50943">
    <property type="entry name" value="HTH_CROC1"/>
    <property type="match status" value="1"/>
</dbReference>
<evidence type="ECO:0000256" key="1">
    <source>
        <dbReference type="SAM" id="MobiDB-lite"/>
    </source>
</evidence>
<keyword evidence="4" id="KW-1185">Reference proteome</keyword>
<gene>
    <name evidence="3" type="ORF">FKG95_06620</name>
</gene>
<dbReference type="SMART" id="SM00530">
    <property type="entry name" value="HTH_XRE"/>
    <property type="match status" value="1"/>
</dbReference>
<organism evidence="3 4">
    <name type="scientific">Denitrobaculum tricleocarpae</name>
    <dbReference type="NCBI Taxonomy" id="2591009"/>
    <lineage>
        <taxon>Bacteria</taxon>
        <taxon>Pseudomonadati</taxon>
        <taxon>Pseudomonadota</taxon>
        <taxon>Alphaproteobacteria</taxon>
        <taxon>Rhodospirillales</taxon>
        <taxon>Rhodospirillaceae</taxon>
        <taxon>Denitrobaculum</taxon>
    </lineage>
</organism>
<proteinExistence type="predicted"/>
<dbReference type="GO" id="GO:0003677">
    <property type="term" value="F:DNA binding"/>
    <property type="evidence" value="ECO:0007669"/>
    <property type="project" value="InterPro"/>
</dbReference>
<feature type="compositionally biased region" description="Basic and acidic residues" evidence="1">
    <location>
        <begin position="138"/>
        <end position="152"/>
    </location>
</feature>
<dbReference type="Gene3D" id="1.10.260.40">
    <property type="entry name" value="lambda repressor-like DNA-binding domains"/>
    <property type="match status" value="1"/>
</dbReference>
<evidence type="ECO:0000259" key="2">
    <source>
        <dbReference type="PROSITE" id="PS50943"/>
    </source>
</evidence>
<dbReference type="InterPro" id="IPR010982">
    <property type="entry name" value="Lambda_DNA-bd_dom_sf"/>
</dbReference>
<dbReference type="SUPFAM" id="SSF47413">
    <property type="entry name" value="lambda repressor-like DNA-binding domains"/>
    <property type="match status" value="1"/>
</dbReference>
<protein>
    <submittedName>
        <fullName evidence="3">Helix-turn-helix transcriptional regulator</fullName>
    </submittedName>
</protein>